<sequence length="65" mass="7337">MNTAVAARLASFFFVVALLLGSVATAEVKGNTPFTRAKMKGQRYTHRPYYKAYRAGKGTWFFNKK</sequence>
<evidence type="ECO:0000256" key="1">
    <source>
        <dbReference type="SAM" id="SignalP"/>
    </source>
</evidence>
<keyword evidence="3" id="KW-1185">Reference proteome</keyword>
<evidence type="ECO:0000313" key="3">
    <source>
        <dbReference type="Proteomes" id="UP000054223"/>
    </source>
</evidence>
<protein>
    <submittedName>
        <fullName evidence="2">Uncharacterized protein</fullName>
    </submittedName>
</protein>
<feature type="signal peptide" evidence="1">
    <location>
        <begin position="1"/>
        <end position="26"/>
    </location>
</feature>
<feature type="chain" id="PRO_5040860220" evidence="1">
    <location>
        <begin position="27"/>
        <end position="65"/>
    </location>
</feature>
<accession>A0A9X0HKG4</accession>
<keyword evidence="1" id="KW-0732">Signal</keyword>
<name>A0A9X0HKG4_SOLP1</name>
<reference evidence="2 3" key="1">
    <citation type="submission" date="2015-11" db="EMBL/GenBank/DDBJ databases">
        <title>Solirubrum puertoriconensis gen. nov. an environmental bacteria isolated in Puerto Rico.</title>
        <authorList>
            <person name="Cuebas-Irizarry M.F."/>
            <person name="Montalvo-Rodriguez R."/>
        </authorList>
    </citation>
    <scope>NUCLEOTIDE SEQUENCE [LARGE SCALE GENOMIC DNA]</scope>
    <source>
        <strain evidence="2 3">MC1A</strain>
    </source>
</reference>
<comment type="caution">
    <text evidence="2">The sequence shown here is derived from an EMBL/GenBank/DDBJ whole genome shotgun (WGS) entry which is preliminary data.</text>
</comment>
<proteinExistence type="predicted"/>
<dbReference type="RefSeq" id="WP_059071199.1">
    <property type="nucleotide sequence ID" value="NZ_LNAL01000007.1"/>
</dbReference>
<organism evidence="2 3">
    <name type="scientific">Solirubrum puertoriconensis</name>
    <dbReference type="NCBI Taxonomy" id="1751427"/>
    <lineage>
        <taxon>Bacteria</taxon>
        <taxon>Pseudomonadati</taxon>
        <taxon>Bacteroidota</taxon>
        <taxon>Cytophagia</taxon>
        <taxon>Cytophagales</taxon>
    </lineage>
</organism>
<evidence type="ECO:0000313" key="2">
    <source>
        <dbReference type="EMBL" id="KUG07576.1"/>
    </source>
</evidence>
<dbReference type="EMBL" id="LNAL01000007">
    <property type="protein sequence ID" value="KUG07576.1"/>
    <property type="molecule type" value="Genomic_DNA"/>
</dbReference>
<dbReference type="AlphaFoldDB" id="A0A9X0HKG4"/>
<dbReference type="Proteomes" id="UP000054223">
    <property type="component" value="Unassembled WGS sequence"/>
</dbReference>
<dbReference type="OrthoDB" id="9990861at2"/>
<gene>
    <name evidence="2" type="ORF">ASU33_14675</name>
</gene>